<dbReference type="Proteomes" id="UP001341840">
    <property type="component" value="Unassembled WGS sequence"/>
</dbReference>
<evidence type="ECO:0000256" key="1">
    <source>
        <dbReference type="SAM" id="MobiDB-lite"/>
    </source>
</evidence>
<organism evidence="2 3">
    <name type="scientific">Stylosanthes scabra</name>
    <dbReference type="NCBI Taxonomy" id="79078"/>
    <lineage>
        <taxon>Eukaryota</taxon>
        <taxon>Viridiplantae</taxon>
        <taxon>Streptophyta</taxon>
        <taxon>Embryophyta</taxon>
        <taxon>Tracheophyta</taxon>
        <taxon>Spermatophyta</taxon>
        <taxon>Magnoliopsida</taxon>
        <taxon>eudicotyledons</taxon>
        <taxon>Gunneridae</taxon>
        <taxon>Pentapetalae</taxon>
        <taxon>rosids</taxon>
        <taxon>fabids</taxon>
        <taxon>Fabales</taxon>
        <taxon>Fabaceae</taxon>
        <taxon>Papilionoideae</taxon>
        <taxon>50 kb inversion clade</taxon>
        <taxon>dalbergioids sensu lato</taxon>
        <taxon>Dalbergieae</taxon>
        <taxon>Pterocarpus clade</taxon>
        <taxon>Stylosanthes</taxon>
    </lineage>
</organism>
<sequence length="187" mass="20610">MLYVGAKKQDLFKKAMCGIKKLCHELEEGDKKEDPKPKACEEKAKDPTVSRTKGAPSQRGRFGKKRRCTICKRTGHTRRRCIETGQVLKGRSGGVPKSGERKRKAEKEVANRNKRVRTQSIGVSVHNGVPPEEQIGTQQSENVLRFGDVEVDEVGAQGTDMMGQLKLKMAPSNGRGEVGDVEYGEGS</sequence>
<feature type="region of interest" description="Disordered" evidence="1">
    <location>
        <begin position="28"/>
        <end position="65"/>
    </location>
</feature>
<dbReference type="SUPFAM" id="SSF57756">
    <property type="entry name" value="Retrovirus zinc finger-like domains"/>
    <property type="match status" value="1"/>
</dbReference>
<comment type="caution">
    <text evidence="2">The sequence shown here is derived from an EMBL/GenBank/DDBJ whole genome shotgun (WGS) entry which is preliminary data.</text>
</comment>
<dbReference type="InterPro" id="IPR036875">
    <property type="entry name" value="Znf_CCHC_sf"/>
</dbReference>
<feature type="region of interest" description="Disordered" evidence="1">
    <location>
        <begin position="83"/>
        <end position="139"/>
    </location>
</feature>
<proteinExistence type="predicted"/>
<name>A0ABU6W739_9FABA</name>
<evidence type="ECO:0008006" key="4">
    <source>
        <dbReference type="Google" id="ProtNLM"/>
    </source>
</evidence>
<evidence type="ECO:0000313" key="3">
    <source>
        <dbReference type="Proteomes" id="UP001341840"/>
    </source>
</evidence>
<feature type="compositionally biased region" description="Basic and acidic residues" evidence="1">
    <location>
        <begin position="28"/>
        <end position="48"/>
    </location>
</feature>
<gene>
    <name evidence="2" type="ORF">PIB30_022356</name>
</gene>
<dbReference type="EMBL" id="JASCZI010181318">
    <property type="protein sequence ID" value="MED6181756.1"/>
    <property type="molecule type" value="Genomic_DNA"/>
</dbReference>
<accession>A0ABU6W739</accession>
<keyword evidence="3" id="KW-1185">Reference proteome</keyword>
<protein>
    <recommendedName>
        <fullName evidence="4">CCHC-type domain-containing protein</fullName>
    </recommendedName>
</protein>
<evidence type="ECO:0000313" key="2">
    <source>
        <dbReference type="EMBL" id="MED6181756.1"/>
    </source>
</evidence>
<reference evidence="2 3" key="1">
    <citation type="journal article" date="2023" name="Plants (Basel)">
        <title>Bridging the Gap: Combining Genomics and Transcriptomics Approaches to Understand Stylosanthes scabra, an Orphan Legume from the Brazilian Caatinga.</title>
        <authorList>
            <person name="Ferreira-Neto J.R.C."/>
            <person name="da Silva M.D."/>
            <person name="Binneck E."/>
            <person name="de Melo N.F."/>
            <person name="da Silva R.H."/>
            <person name="de Melo A.L.T.M."/>
            <person name="Pandolfi V."/>
            <person name="Bustamante F.O."/>
            <person name="Brasileiro-Vidal A.C."/>
            <person name="Benko-Iseppon A.M."/>
        </authorList>
    </citation>
    <scope>NUCLEOTIDE SEQUENCE [LARGE SCALE GENOMIC DNA]</scope>
    <source>
        <tissue evidence="2">Leaves</tissue>
    </source>
</reference>